<evidence type="ECO:0000256" key="1">
    <source>
        <dbReference type="PROSITE-ProRule" id="PRU00169"/>
    </source>
</evidence>
<proteinExistence type="predicted"/>
<comment type="caution">
    <text evidence="3">The sequence shown here is derived from an EMBL/GenBank/DDBJ whole genome shotgun (WGS) entry which is preliminary data.</text>
</comment>
<dbReference type="InterPro" id="IPR001789">
    <property type="entry name" value="Sig_transdc_resp-reg_receiver"/>
</dbReference>
<reference evidence="3 4" key="1">
    <citation type="submission" date="2021-06" db="EMBL/GenBank/DDBJ databases">
        <title>Halomicroarcula sp. a new haloarchaeum isolated from saline soil.</title>
        <authorList>
            <person name="Duran-Viseras A."/>
            <person name="Sanchez-Porro C."/>
            <person name="Ventosa A."/>
        </authorList>
    </citation>
    <scope>NUCLEOTIDE SEQUENCE [LARGE SCALE GENOMIC DNA]</scope>
    <source>
        <strain evidence="3 4">F27</strain>
    </source>
</reference>
<organism evidence="3 4">
    <name type="scientific">Haloarcula nitratireducens</name>
    <dbReference type="NCBI Taxonomy" id="2487749"/>
    <lineage>
        <taxon>Archaea</taxon>
        <taxon>Methanobacteriati</taxon>
        <taxon>Methanobacteriota</taxon>
        <taxon>Stenosarchaea group</taxon>
        <taxon>Halobacteria</taxon>
        <taxon>Halobacteriales</taxon>
        <taxon>Haloarculaceae</taxon>
        <taxon>Haloarcula</taxon>
    </lineage>
</organism>
<dbReference type="EMBL" id="RKLT01000002">
    <property type="protein sequence ID" value="MBX0294799.1"/>
    <property type="molecule type" value="Genomic_DNA"/>
</dbReference>
<dbReference type="PROSITE" id="PS50110">
    <property type="entry name" value="RESPONSE_REGULATORY"/>
    <property type="match status" value="1"/>
</dbReference>
<feature type="modified residue" description="4-aspartylphosphate" evidence="1">
    <location>
        <position position="66"/>
    </location>
</feature>
<protein>
    <recommendedName>
        <fullName evidence="2">Response regulatory domain-containing protein</fullName>
    </recommendedName>
</protein>
<evidence type="ECO:0000259" key="2">
    <source>
        <dbReference type="PROSITE" id="PS50110"/>
    </source>
</evidence>
<dbReference type="AlphaFoldDB" id="A0AAW4PA98"/>
<name>A0AAW4PA98_9EURY</name>
<dbReference type="Gene3D" id="3.40.50.2300">
    <property type="match status" value="1"/>
</dbReference>
<gene>
    <name evidence="3" type="ORF">EGH23_07895</name>
</gene>
<dbReference type="GO" id="GO:0000160">
    <property type="term" value="P:phosphorelay signal transduction system"/>
    <property type="evidence" value="ECO:0007669"/>
    <property type="project" value="InterPro"/>
</dbReference>
<dbReference type="Pfam" id="PF00072">
    <property type="entry name" value="Response_reg"/>
    <property type="match status" value="1"/>
</dbReference>
<keyword evidence="1" id="KW-0597">Phosphoprotein</keyword>
<accession>A0AAW4PA98</accession>
<feature type="domain" description="Response regulatory" evidence="2">
    <location>
        <begin position="15"/>
        <end position="115"/>
    </location>
</feature>
<keyword evidence="4" id="KW-1185">Reference proteome</keyword>
<dbReference type="Proteomes" id="UP001430455">
    <property type="component" value="Unassembled WGS sequence"/>
</dbReference>
<dbReference type="InterPro" id="IPR011006">
    <property type="entry name" value="CheY-like_superfamily"/>
</dbReference>
<dbReference type="SUPFAM" id="SSF52172">
    <property type="entry name" value="CheY-like"/>
    <property type="match status" value="1"/>
</dbReference>
<sequence length="115" mass="13243">MGTEWSPVEREERARVLHVDDNVDFLDVSSAMVARQSDDLEIDTLADPARVTERPATTDVDCVVSDYDVEPIDGLELLRTVRADHRGPTRLVGDRRRERGRRRALRDPVLTWFDR</sequence>
<evidence type="ECO:0000313" key="4">
    <source>
        <dbReference type="Proteomes" id="UP001430455"/>
    </source>
</evidence>
<evidence type="ECO:0000313" key="3">
    <source>
        <dbReference type="EMBL" id="MBX0294799.1"/>
    </source>
</evidence>
<dbReference type="RefSeq" id="WP_220579468.1">
    <property type="nucleotide sequence ID" value="NZ_RKLT01000002.1"/>
</dbReference>